<dbReference type="OrthoDB" id="9806601at2"/>
<evidence type="ECO:0000259" key="3">
    <source>
        <dbReference type="Pfam" id="PF01266"/>
    </source>
</evidence>
<feature type="domain" description="FAD dependent oxidoreductase" evidence="3">
    <location>
        <begin position="36"/>
        <end position="384"/>
    </location>
</feature>
<dbReference type="Proteomes" id="UP000263993">
    <property type="component" value="Unassembled WGS sequence"/>
</dbReference>
<proteinExistence type="predicted"/>
<protein>
    <submittedName>
        <fullName evidence="4">FAD-binding oxidoreductase</fullName>
    </submittedName>
</protein>
<dbReference type="PANTHER" id="PTHR13847:SF281">
    <property type="entry name" value="FAD DEPENDENT OXIDOREDUCTASE DOMAIN-CONTAINING PROTEIN"/>
    <property type="match status" value="1"/>
</dbReference>
<accession>A0A371BC84</accession>
<keyword evidence="1" id="KW-0560">Oxidoreductase</keyword>
<feature type="compositionally biased region" description="Low complexity" evidence="2">
    <location>
        <begin position="467"/>
        <end position="484"/>
    </location>
</feature>
<keyword evidence="5" id="KW-1185">Reference proteome</keyword>
<dbReference type="GO" id="GO:0016491">
    <property type="term" value="F:oxidoreductase activity"/>
    <property type="evidence" value="ECO:0007669"/>
    <property type="project" value="UniProtKB-KW"/>
</dbReference>
<dbReference type="Pfam" id="PF01266">
    <property type="entry name" value="DAO"/>
    <property type="match status" value="1"/>
</dbReference>
<gene>
    <name evidence="4" type="ORF">DXH78_11710</name>
</gene>
<name>A0A371BC84_9BRAD</name>
<evidence type="ECO:0000256" key="2">
    <source>
        <dbReference type="SAM" id="MobiDB-lite"/>
    </source>
</evidence>
<feature type="region of interest" description="Disordered" evidence="2">
    <location>
        <begin position="467"/>
        <end position="524"/>
    </location>
</feature>
<feature type="compositionally biased region" description="Basic residues" evidence="2">
    <location>
        <begin position="493"/>
        <end position="502"/>
    </location>
</feature>
<dbReference type="EMBL" id="QRGO01000001">
    <property type="protein sequence ID" value="RDV05172.1"/>
    <property type="molecule type" value="Genomic_DNA"/>
</dbReference>
<dbReference type="RefSeq" id="WP_115517199.1">
    <property type="nucleotide sequence ID" value="NZ_QRGO01000001.1"/>
</dbReference>
<dbReference type="AlphaFoldDB" id="A0A371BC84"/>
<comment type="caution">
    <text evidence="4">The sequence shown here is derived from an EMBL/GenBank/DDBJ whole genome shotgun (WGS) entry which is preliminary data.</text>
</comment>
<dbReference type="SUPFAM" id="SSF51905">
    <property type="entry name" value="FAD/NAD(P)-binding domain"/>
    <property type="match status" value="1"/>
</dbReference>
<evidence type="ECO:0000256" key="1">
    <source>
        <dbReference type="ARBA" id="ARBA00023002"/>
    </source>
</evidence>
<reference evidence="5" key="1">
    <citation type="submission" date="2018-08" db="EMBL/GenBank/DDBJ databases">
        <authorList>
            <person name="Kim S.-J."/>
            <person name="Jung G.-Y."/>
        </authorList>
    </citation>
    <scope>NUCLEOTIDE SEQUENCE [LARGE SCALE GENOMIC DNA]</scope>
    <source>
        <strain evidence="5">GY_H</strain>
    </source>
</reference>
<feature type="compositionally biased region" description="Low complexity" evidence="2">
    <location>
        <begin position="508"/>
        <end position="524"/>
    </location>
</feature>
<sequence length="524" mass="56422">MTDTDPSTEPLPATWYEATRVARPQHPRLGFDLDVDVCVIGAGLAGLTVAREIAMRGWSVAVLEGGRIAEAASGRNTGFVLPGFAESVDGLVERIGLDHTKRLWALSEQGVDYVRRTIDDNNLPGVDPVPGWLRVHQTDEPDRVRADVERLRWIGADVEMWPTEKVRAELSSARYFSAVHWRNAFHIHPLNYALGLARLAADAGCRIFEETPALSIDPAGVRKRIVTPNGRLRAAHVVFAGNVQLGNLMPSLAQTLLPVNTFVMVTEPLGNRLKEFVRYRGAISDTARADNHYRIVDGDRLMVSGRVRVWQADAGRFASALAADVTRKFPGLGRVEAAQVWSGTLGRTIHRMPQIGAMAEGVWVASGFAGHGLNTTAMAGELIARGIVDGDDTWRLFAPYELVWAGGRTGAAVAQGLYWWRSGAAALAGSLSRYRERRRLAKAERDAAVAAAGPVIPPERLPADQIAAAPVAAAAPAADMPSGAPSGGQPERRKNRGKRRGVKKDGSEGSAPPDAAPSPESTTH</sequence>
<dbReference type="InterPro" id="IPR036188">
    <property type="entry name" value="FAD/NAD-bd_sf"/>
</dbReference>
<dbReference type="PANTHER" id="PTHR13847">
    <property type="entry name" value="SARCOSINE DEHYDROGENASE-RELATED"/>
    <property type="match status" value="1"/>
</dbReference>
<dbReference type="InterPro" id="IPR006076">
    <property type="entry name" value="FAD-dep_OxRdtase"/>
</dbReference>
<dbReference type="Gene3D" id="3.50.50.60">
    <property type="entry name" value="FAD/NAD(P)-binding domain"/>
    <property type="match status" value="1"/>
</dbReference>
<evidence type="ECO:0000313" key="4">
    <source>
        <dbReference type="EMBL" id="RDV05172.1"/>
    </source>
</evidence>
<dbReference type="GO" id="GO:0005737">
    <property type="term" value="C:cytoplasm"/>
    <property type="evidence" value="ECO:0007669"/>
    <property type="project" value="TreeGrafter"/>
</dbReference>
<dbReference type="Gene3D" id="3.30.9.10">
    <property type="entry name" value="D-Amino Acid Oxidase, subunit A, domain 2"/>
    <property type="match status" value="1"/>
</dbReference>
<organism evidence="4 5">
    <name type="scientific">Undibacter mobilis</name>
    <dbReference type="NCBI Taxonomy" id="2292256"/>
    <lineage>
        <taxon>Bacteria</taxon>
        <taxon>Pseudomonadati</taxon>
        <taxon>Pseudomonadota</taxon>
        <taxon>Alphaproteobacteria</taxon>
        <taxon>Hyphomicrobiales</taxon>
        <taxon>Nitrobacteraceae</taxon>
        <taxon>Undibacter</taxon>
    </lineage>
</organism>
<evidence type="ECO:0000313" key="5">
    <source>
        <dbReference type="Proteomes" id="UP000263993"/>
    </source>
</evidence>